<feature type="region of interest" description="Disordered" evidence="3">
    <location>
        <begin position="1"/>
        <end position="22"/>
    </location>
</feature>
<keyword evidence="2" id="KW-0802">TPR repeat</keyword>
<sequence>MNFFKALFGGKEEKPEDRKRAEEERDFDVLKYDGVRALRSGQHDYAIQCFNHALGMKEDLEIRDYMSQALIRADRLPEAYEQLMKIAEAQPDNLQVLIRMANVAYMMEDYTAVADASEKALMIDDKCVEALFFYAKACIGHGDTTNAVAMLTKAIGLKPDYTEAYLLRGETLLSAGETAEADEDACRLMKEHPENEDILILKARIERAKGNPSEAISYYGKAIDTNPFNANAYRERGKLRIDNGDESGGQADYRQAKELEEQQNAGNEKQDIENEIKDKYKSIDPYGVFS</sequence>
<dbReference type="AlphaFoldDB" id="A0A939B5B4"/>
<keyword evidence="5" id="KW-1185">Reference proteome</keyword>
<dbReference type="InterPro" id="IPR019734">
    <property type="entry name" value="TPR_rpt"/>
</dbReference>
<reference evidence="4" key="2">
    <citation type="journal article" date="2021" name="Sci. Rep.">
        <title>The distribution of antibiotic resistance genes in chicken gut microbiota commensals.</title>
        <authorList>
            <person name="Juricova H."/>
            <person name="Matiasovicova J."/>
            <person name="Kubasova T."/>
            <person name="Cejkova D."/>
            <person name="Rychlik I."/>
        </authorList>
    </citation>
    <scope>NUCLEOTIDE SEQUENCE</scope>
    <source>
        <strain evidence="4">An824</strain>
    </source>
</reference>
<dbReference type="RefSeq" id="WP_205103802.1">
    <property type="nucleotide sequence ID" value="NZ_JACJJG010000014.1"/>
</dbReference>
<reference evidence="4" key="1">
    <citation type="submission" date="2020-08" db="EMBL/GenBank/DDBJ databases">
        <authorList>
            <person name="Cejkova D."/>
            <person name="Kubasova T."/>
            <person name="Jahodarova E."/>
            <person name="Rychlik I."/>
        </authorList>
    </citation>
    <scope>NUCLEOTIDE SEQUENCE</scope>
    <source>
        <strain evidence="4">An824</strain>
    </source>
</reference>
<dbReference type="InterPro" id="IPR050498">
    <property type="entry name" value="Ycf3"/>
</dbReference>
<evidence type="ECO:0000256" key="2">
    <source>
        <dbReference type="ARBA" id="ARBA00022803"/>
    </source>
</evidence>
<feature type="compositionally biased region" description="Basic and acidic residues" evidence="3">
    <location>
        <begin position="10"/>
        <end position="22"/>
    </location>
</feature>
<evidence type="ECO:0000256" key="1">
    <source>
        <dbReference type="ARBA" id="ARBA00022737"/>
    </source>
</evidence>
<organism evidence="4 5">
    <name type="scientific">Marseilla massiliensis</name>
    <dbReference type="NCBI Taxonomy" id="1841864"/>
    <lineage>
        <taxon>Bacteria</taxon>
        <taxon>Pseudomonadati</taxon>
        <taxon>Bacteroidota</taxon>
        <taxon>Bacteroidia</taxon>
        <taxon>Bacteroidales</taxon>
        <taxon>Prevotellaceae</taxon>
        <taxon>Marseilla</taxon>
    </lineage>
</organism>
<dbReference type="Gene3D" id="1.25.40.10">
    <property type="entry name" value="Tetratricopeptide repeat domain"/>
    <property type="match status" value="2"/>
</dbReference>
<dbReference type="SUPFAM" id="SSF48452">
    <property type="entry name" value="TPR-like"/>
    <property type="match status" value="1"/>
</dbReference>
<evidence type="ECO:0000313" key="4">
    <source>
        <dbReference type="EMBL" id="MBM6673179.1"/>
    </source>
</evidence>
<dbReference type="PANTHER" id="PTHR44858">
    <property type="entry name" value="TETRATRICOPEPTIDE REPEAT PROTEIN 6"/>
    <property type="match status" value="1"/>
</dbReference>
<feature type="compositionally biased region" description="Basic and acidic residues" evidence="3">
    <location>
        <begin position="268"/>
        <end position="282"/>
    </location>
</feature>
<feature type="region of interest" description="Disordered" evidence="3">
    <location>
        <begin position="260"/>
        <end position="290"/>
    </location>
</feature>
<evidence type="ECO:0000313" key="5">
    <source>
        <dbReference type="Proteomes" id="UP000706891"/>
    </source>
</evidence>
<evidence type="ECO:0000256" key="3">
    <source>
        <dbReference type="SAM" id="MobiDB-lite"/>
    </source>
</evidence>
<dbReference type="Proteomes" id="UP000706891">
    <property type="component" value="Unassembled WGS sequence"/>
</dbReference>
<name>A0A939B5B4_9BACT</name>
<dbReference type="SMART" id="SM00028">
    <property type="entry name" value="TPR"/>
    <property type="match status" value="6"/>
</dbReference>
<keyword evidence="1" id="KW-0677">Repeat</keyword>
<proteinExistence type="predicted"/>
<gene>
    <name evidence="4" type="ORF">H6A34_04720</name>
</gene>
<protein>
    <submittedName>
        <fullName evidence="4">Tetratricopeptide repeat protein</fullName>
    </submittedName>
</protein>
<comment type="caution">
    <text evidence="4">The sequence shown here is derived from an EMBL/GenBank/DDBJ whole genome shotgun (WGS) entry which is preliminary data.</text>
</comment>
<dbReference type="Pfam" id="PF14559">
    <property type="entry name" value="TPR_19"/>
    <property type="match status" value="1"/>
</dbReference>
<dbReference type="PANTHER" id="PTHR44858:SF1">
    <property type="entry name" value="UDP-N-ACETYLGLUCOSAMINE--PEPTIDE N-ACETYLGLUCOSAMINYLTRANSFERASE SPINDLY-RELATED"/>
    <property type="match status" value="1"/>
</dbReference>
<dbReference type="EMBL" id="JACJJG010000014">
    <property type="protein sequence ID" value="MBM6673179.1"/>
    <property type="molecule type" value="Genomic_DNA"/>
</dbReference>
<accession>A0A939B5B4</accession>
<dbReference type="InterPro" id="IPR011990">
    <property type="entry name" value="TPR-like_helical_dom_sf"/>
</dbReference>